<feature type="compositionally biased region" description="Low complexity" evidence="1">
    <location>
        <begin position="522"/>
        <end position="545"/>
    </location>
</feature>
<reference evidence="2 3" key="1">
    <citation type="submission" date="2018-11" db="EMBL/GenBank/DDBJ databases">
        <title>Genome assembly of Steccherinum ochraceum LE-BIN_3174, the white-rot fungus of the Steccherinaceae family (The Residual Polyporoid clade, Polyporales, Basidiomycota).</title>
        <authorList>
            <person name="Fedorova T.V."/>
            <person name="Glazunova O.A."/>
            <person name="Landesman E.O."/>
            <person name="Moiseenko K.V."/>
            <person name="Psurtseva N.V."/>
            <person name="Savinova O.S."/>
            <person name="Shakhova N.V."/>
            <person name="Tyazhelova T.V."/>
            <person name="Vasina D.V."/>
        </authorList>
    </citation>
    <scope>NUCLEOTIDE SEQUENCE [LARGE SCALE GENOMIC DNA]</scope>
    <source>
        <strain evidence="2 3">LE-BIN_3174</strain>
    </source>
</reference>
<gene>
    <name evidence="2" type="ORF">EIP91_002733</name>
</gene>
<feature type="region of interest" description="Disordered" evidence="1">
    <location>
        <begin position="644"/>
        <end position="703"/>
    </location>
</feature>
<feature type="region of interest" description="Disordered" evidence="1">
    <location>
        <begin position="500"/>
        <end position="572"/>
    </location>
</feature>
<accession>A0A4R0RK54</accession>
<dbReference type="EMBL" id="RWJN01000183">
    <property type="protein sequence ID" value="TCD65399.1"/>
    <property type="molecule type" value="Genomic_DNA"/>
</dbReference>
<protein>
    <submittedName>
        <fullName evidence="2">Uncharacterized protein</fullName>
    </submittedName>
</protein>
<comment type="caution">
    <text evidence="2">The sequence shown here is derived from an EMBL/GenBank/DDBJ whole genome shotgun (WGS) entry which is preliminary data.</text>
</comment>
<name>A0A4R0RK54_9APHY</name>
<evidence type="ECO:0000313" key="3">
    <source>
        <dbReference type="Proteomes" id="UP000292702"/>
    </source>
</evidence>
<dbReference type="STRING" id="92696.A0A4R0RK54"/>
<evidence type="ECO:0000256" key="1">
    <source>
        <dbReference type="SAM" id="MobiDB-lite"/>
    </source>
</evidence>
<dbReference type="AlphaFoldDB" id="A0A4R0RK54"/>
<sequence length="828" mass="92638">MSPHASALYKGKVLRSWAQLPPEIIQLIATHYILQVSPSLTSYLPNTWDLRDNWPRRIVYVAIRDALEMERLMYICPSWGAALEHHLFWQHALAVIDPHDVYGPQRMVAPPPPTAGSNASAAPIRLTPYRMFRFITSNSCVICRINYPYHNNGLGTAKRFVPSLHFGHIAICREHYSRKDGYCGLCLRENPPAEIEADYGLVCCYQNDDEETWPGIATTCRICRIEGLWARVVDRPAEREAIGGRHFKSSDWETRQSIESFIDLGDGSIGDVITLAREKHWLKRHTKLADMLQQALAAARFVARAEAGETGYGSDEEMSDEDEEDDAEFMSATEDQGGVKDIAIADWARNRILDGFWISPADQWYHFINPGQPWHVPAQHPCPWNRDALYLGAVEDGECESGNAGEELEHPRPKTVKAEVPPSYHLCDQTFRAFQRSMRDILHPAMSNVVRRIVIECTADGTDPTMRASKMNMEDVISALREEAVWFNGIDWLERRANRAREERDRMRRHAVPGSAEEDDSSSSSRSDGSHTTSPVLSTTTLQTTPSPPPDPSSSPKEEEPPASSSPTSAANVQLPIPISPVLKSPQLIHPIPYIPVTTAHLPHYSMDALRSAWREACSPLYHCRCSICERAILKANIASGTVVPSQATPQQPSAPPPPPSQQRSDENKPLTIHIQKPSARHQSIPPEQMAHEEEEEEDDSLLDSDEDYDLEAYEEEIVAEEYSPLNDTGVGSEGLLQPGKIVYPVTPRKRPSQELEPDDAEVVGKGVGGDGSRDVFVDVLDQDVRRKRNGTPPKRARMELEVDGVEEVEVRKPLPLPRTPAALRKNV</sequence>
<evidence type="ECO:0000313" key="2">
    <source>
        <dbReference type="EMBL" id="TCD65399.1"/>
    </source>
</evidence>
<organism evidence="2 3">
    <name type="scientific">Steccherinum ochraceum</name>
    <dbReference type="NCBI Taxonomy" id="92696"/>
    <lineage>
        <taxon>Eukaryota</taxon>
        <taxon>Fungi</taxon>
        <taxon>Dikarya</taxon>
        <taxon>Basidiomycota</taxon>
        <taxon>Agaricomycotina</taxon>
        <taxon>Agaricomycetes</taxon>
        <taxon>Polyporales</taxon>
        <taxon>Steccherinaceae</taxon>
        <taxon>Steccherinum</taxon>
    </lineage>
</organism>
<feature type="compositionally biased region" description="Acidic residues" evidence="1">
    <location>
        <begin position="693"/>
        <end position="703"/>
    </location>
</feature>
<dbReference type="OrthoDB" id="3158970at2759"/>
<dbReference type="Proteomes" id="UP000292702">
    <property type="component" value="Unassembled WGS sequence"/>
</dbReference>
<keyword evidence="3" id="KW-1185">Reference proteome</keyword>
<feature type="region of interest" description="Disordered" evidence="1">
    <location>
        <begin position="745"/>
        <end position="775"/>
    </location>
</feature>
<proteinExistence type="predicted"/>